<protein>
    <submittedName>
        <fullName evidence="2">Uncharacterized protein</fullName>
    </submittedName>
</protein>
<keyword evidence="3" id="KW-1185">Reference proteome</keyword>
<accession>A0ABQ3DSL5</accession>
<evidence type="ECO:0000256" key="1">
    <source>
        <dbReference type="SAM" id="MobiDB-lite"/>
    </source>
</evidence>
<comment type="caution">
    <text evidence="2">The sequence shown here is derived from an EMBL/GenBank/DDBJ whole genome shotgun (WGS) entry which is preliminary data.</text>
</comment>
<organism evidence="2 3">
    <name type="scientific">Salinicola rhizosphaerae</name>
    <dbReference type="NCBI Taxonomy" id="1443141"/>
    <lineage>
        <taxon>Bacteria</taxon>
        <taxon>Pseudomonadati</taxon>
        <taxon>Pseudomonadota</taxon>
        <taxon>Gammaproteobacteria</taxon>
        <taxon>Oceanospirillales</taxon>
        <taxon>Halomonadaceae</taxon>
        <taxon>Salinicola</taxon>
    </lineage>
</organism>
<evidence type="ECO:0000313" key="3">
    <source>
        <dbReference type="Proteomes" id="UP000646745"/>
    </source>
</evidence>
<dbReference type="Proteomes" id="UP000646745">
    <property type="component" value="Unassembled WGS sequence"/>
</dbReference>
<reference evidence="3" key="1">
    <citation type="journal article" date="2019" name="Int. J. Syst. Evol. Microbiol.">
        <title>The Global Catalogue of Microorganisms (GCM) 10K type strain sequencing project: providing services to taxonomists for standard genome sequencing and annotation.</title>
        <authorList>
            <consortium name="The Broad Institute Genomics Platform"/>
            <consortium name="The Broad Institute Genome Sequencing Center for Infectious Disease"/>
            <person name="Wu L."/>
            <person name="Ma J."/>
        </authorList>
    </citation>
    <scope>NUCLEOTIDE SEQUENCE [LARGE SCALE GENOMIC DNA]</scope>
    <source>
        <strain evidence="3">KCTC 32998</strain>
    </source>
</reference>
<proteinExistence type="predicted"/>
<name>A0ABQ3DSL5_9GAMM</name>
<feature type="region of interest" description="Disordered" evidence="1">
    <location>
        <begin position="269"/>
        <end position="289"/>
    </location>
</feature>
<dbReference type="EMBL" id="BMZI01000002">
    <property type="protein sequence ID" value="GHB13011.1"/>
    <property type="molecule type" value="Genomic_DNA"/>
</dbReference>
<gene>
    <name evidence="2" type="ORF">GCM10009038_08840</name>
</gene>
<dbReference type="RefSeq" id="WP_189443438.1">
    <property type="nucleotide sequence ID" value="NZ_BMZI01000002.1"/>
</dbReference>
<sequence>MSVEDFTVNNMREYIDKIRFEVTQAHCDDDLVDFEVHCSPQSGFVMFESMIADIEMPHKFDFETVELDFSKVKSGVRAGANPTEFFTTLTNWYQKEHNLPSVSSESEQPVVNMKKAVEAKLLDSYIEFAHPFEIEVYWPEYEMVDAGGSLKPVFTPMVQVDSSSCQVWLDTEVISQGAEKHLALDSDGNAVGLIDEENSQLAELVDYQLRKDFRYNTLGEEDFKLAVQDYITSVIRPLIVEKLQESQEKFRVEKADEYGVVHKSFSFEKEEEKPQKSSKHRKSSSLGFN</sequence>
<evidence type="ECO:0000313" key="2">
    <source>
        <dbReference type="EMBL" id="GHB13011.1"/>
    </source>
</evidence>